<dbReference type="EMBL" id="MU853409">
    <property type="protein sequence ID" value="KAK4134413.1"/>
    <property type="molecule type" value="Genomic_DNA"/>
</dbReference>
<sequence length="128" mass="13724">MARQYYCWRVALTYRCGCTETTHTAHSCGPRRDGCTSWQTNRRSDKNCERHRLGGLHLHRAGGHPSDADAEAEADSGSGSGSGSGVSSGSREDASPGEGGRRCGGEGRAGEGQGQGQYEGYYLRRRVV</sequence>
<name>A0AAN6UK65_9PEZI</name>
<organism evidence="2 3">
    <name type="scientific">Trichocladium antarcticum</name>
    <dbReference type="NCBI Taxonomy" id="1450529"/>
    <lineage>
        <taxon>Eukaryota</taxon>
        <taxon>Fungi</taxon>
        <taxon>Dikarya</taxon>
        <taxon>Ascomycota</taxon>
        <taxon>Pezizomycotina</taxon>
        <taxon>Sordariomycetes</taxon>
        <taxon>Sordariomycetidae</taxon>
        <taxon>Sordariales</taxon>
        <taxon>Chaetomiaceae</taxon>
        <taxon>Trichocladium</taxon>
    </lineage>
</organism>
<keyword evidence="3" id="KW-1185">Reference proteome</keyword>
<accession>A0AAN6UK65</accession>
<gene>
    <name evidence="2" type="ORF">BT67DRAFT_434465</name>
</gene>
<proteinExistence type="predicted"/>
<protein>
    <submittedName>
        <fullName evidence="2">Uncharacterized protein</fullName>
    </submittedName>
</protein>
<feature type="compositionally biased region" description="Basic residues" evidence="1">
    <location>
        <begin position="53"/>
        <end position="62"/>
    </location>
</feature>
<evidence type="ECO:0000256" key="1">
    <source>
        <dbReference type="SAM" id="MobiDB-lite"/>
    </source>
</evidence>
<feature type="compositionally biased region" description="Basic and acidic residues" evidence="1">
    <location>
        <begin position="42"/>
        <end position="52"/>
    </location>
</feature>
<feature type="compositionally biased region" description="Basic and acidic residues" evidence="1">
    <location>
        <begin position="90"/>
        <end position="109"/>
    </location>
</feature>
<dbReference type="Proteomes" id="UP001304895">
    <property type="component" value="Unassembled WGS sequence"/>
</dbReference>
<reference evidence="2" key="1">
    <citation type="journal article" date="2023" name="Mol. Phylogenet. Evol.">
        <title>Genome-scale phylogeny and comparative genomics of the fungal order Sordariales.</title>
        <authorList>
            <person name="Hensen N."/>
            <person name="Bonometti L."/>
            <person name="Westerberg I."/>
            <person name="Brannstrom I.O."/>
            <person name="Guillou S."/>
            <person name="Cros-Aarteil S."/>
            <person name="Calhoun S."/>
            <person name="Haridas S."/>
            <person name="Kuo A."/>
            <person name="Mondo S."/>
            <person name="Pangilinan J."/>
            <person name="Riley R."/>
            <person name="LaButti K."/>
            <person name="Andreopoulos B."/>
            <person name="Lipzen A."/>
            <person name="Chen C."/>
            <person name="Yan M."/>
            <person name="Daum C."/>
            <person name="Ng V."/>
            <person name="Clum A."/>
            <person name="Steindorff A."/>
            <person name="Ohm R.A."/>
            <person name="Martin F."/>
            <person name="Silar P."/>
            <person name="Natvig D.O."/>
            <person name="Lalanne C."/>
            <person name="Gautier V."/>
            <person name="Ament-Velasquez S.L."/>
            <person name="Kruys A."/>
            <person name="Hutchinson M.I."/>
            <person name="Powell A.J."/>
            <person name="Barry K."/>
            <person name="Miller A.N."/>
            <person name="Grigoriev I.V."/>
            <person name="Debuchy R."/>
            <person name="Gladieux P."/>
            <person name="Hiltunen Thoren M."/>
            <person name="Johannesson H."/>
        </authorList>
    </citation>
    <scope>NUCLEOTIDE SEQUENCE</scope>
    <source>
        <strain evidence="2">CBS 123565</strain>
    </source>
</reference>
<evidence type="ECO:0000313" key="2">
    <source>
        <dbReference type="EMBL" id="KAK4134413.1"/>
    </source>
</evidence>
<evidence type="ECO:0000313" key="3">
    <source>
        <dbReference type="Proteomes" id="UP001304895"/>
    </source>
</evidence>
<dbReference type="AlphaFoldDB" id="A0AAN6UK65"/>
<reference evidence="2" key="2">
    <citation type="submission" date="2023-05" db="EMBL/GenBank/DDBJ databases">
        <authorList>
            <consortium name="Lawrence Berkeley National Laboratory"/>
            <person name="Steindorff A."/>
            <person name="Hensen N."/>
            <person name="Bonometti L."/>
            <person name="Westerberg I."/>
            <person name="Brannstrom I.O."/>
            <person name="Guillou S."/>
            <person name="Cros-Aarteil S."/>
            <person name="Calhoun S."/>
            <person name="Haridas S."/>
            <person name="Kuo A."/>
            <person name="Mondo S."/>
            <person name="Pangilinan J."/>
            <person name="Riley R."/>
            <person name="Labutti K."/>
            <person name="Andreopoulos B."/>
            <person name="Lipzen A."/>
            <person name="Chen C."/>
            <person name="Yanf M."/>
            <person name="Daum C."/>
            <person name="Ng V."/>
            <person name="Clum A."/>
            <person name="Ohm R."/>
            <person name="Martin F."/>
            <person name="Silar P."/>
            <person name="Natvig D."/>
            <person name="Lalanne C."/>
            <person name="Gautier V."/>
            <person name="Ament-Velasquez S.L."/>
            <person name="Kruys A."/>
            <person name="Hutchinson M.I."/>
            <person name="Powell A.J."/>
            <person name="Barry K."/>
            <person name="Miller A.N."/>
            <person name="Grigoriev I.V."/>
            <person name="Debuchy R."/>
            <person name="Gladieux P."/>
            <person name="Thoren M.H."/>
            <person name="Johannesson H."/>
        </authorList>
    </citation>
    <scope>NUCLEOTIDE SEQUENCE</scope>
    <source>
        <strain evidence="2">CBS 123565</strain>
    </source>
</reference>
<feature type="region of interest" description="Disordered" evidence="1">
    <location>
        <begin position="22"/>
        <end position="128"/>
    </location>
</feature>
<comment type="caution">
    <text evidence="2">The sequence shown here is derived from an EMBL/GenBank/DDBJ whole genome shotgun (WGS) entry which is preliminary data.</text>
</comment>